<dbReference type="InterPro" id="IPR008552">
    <property type="entry name" value="DUF834"/>
</dbReference>
<feature type="compositionally biased region" description="Polar residues" evidence="1">
    <location>
        <begin position="230"/>
        <end position="239"/>
    </location>
</feature>
<feature type="compositionally biased region" description="Basic residues" evidence="1">
    <location>
        <begin position="34"/>
        <end position="48"/>
    </location>
</feature>
<name>Q69RG3_ORYSJ</name>
<feature type="region of interest" description="Disordered" evidence="1">
    <location>
        <begin position="216"/>
        <end position="239"/>
    </location>
</feature>
<evidence type="ECO:0000313" key="3">
    <source>
        <dbReference type="EMBL" id="BAD31132.1"/>
    </source>
</evidence>
<dbReference type="Pfam" id="PF05754">
    <property type="entry name" value="DUF834"/>
    <property type="match status" value="1"/>
</dbReference>
<accession>Q69RG3</accession>
<reference evidence="4" key="2">
    <citation type="journal article" date="2008" name="Nucleic Acids Res.">
        <title>The rice annotation project database (RAP-DB): 2008 update.</title>
        <authorList>
            <consortium name="The rice annotation project (RAP)"/>
        </authorList>
    </citation>
    <scope>GENOME REANNOTATION</scope>
    <source>
        <strain evidence="4">cv. Nipponbare</strain>
    </source>
</reference>
<reference evidence="4" key="1">
    <citation type="journal article" date="2005" name="Nature">
        <title>The map-based sequence of the rice genome.</title>
        <authorList>
            <consortium name="International rice genome sequencing project (IRGSP)"/>
            <person name="Matsumoto T."/>
            <person name="Wu J."/>
            <person name="Kanamori H."/>
            <person name="Katayose Y."/>
            <person name="Fujisawa M."/>
            <person name="Namiki N."/>
            <person name="Mizuno H."/>
            <person name="Yamamoto K."/>
            <person name="Antonio B.A."/>
            <person name="Baba T."/>
            <person name="Sakata K."/>
            <person name="Nagamura Y."/>
            <person name="Aoki H."/>
            <person name="Arikawa K."/>
            <person name="Arita K."/>
            <person name="Bito T."/>
            <person name="Chiden Y."/>
            <person name="Fujitsuka N."/>
            <person name="Fukunaka R."/>
            <person name="Hamada M."/>
            <person name="Harada C."/>
            <person name="Hayashi A."/>
            <person name="Hijishita S."/>
            <person name="Honda M."/>
            <person name="Hosokawa S."/>
            <person name="Ichikawa Y."/>
            <person name="Idonuma A."/>
            <person name="Iijima M."/>
            <person name="Ikeda M."/>
            <person name="Ikeno M."/>
            <person name="Ito K."/>
            <person name="Ito S."/>
            <person name="Ito T."/>
            <person name="Ito Y."/>
            <person name="Ito Y."/>
            <person name="Iwabuchi A."/>
            <person name="Kamiya K."/>
            <person name="Karasawa W."/>
            <person name="Kurita K."/>
            <person name="Katagiri S."/>
            <person name="Kikuta A."/>
            <person name="Kobayashi H."/>
            <person name="Kobayashi N."/>
            <person name="Machita K."/>
            <person name="Maehara T."/>
            <person name="Masukawa M."/>
            <person name="Mizubayashi T."/>
            <person name="Mukai Y."/>
            <person name="Nagasaki H."/>
            <person name="Nagata Y."/>
            <person name="Naito S."/>
            <person name="Nakashima M."/>
            <person name="Nakama Y."/>
            <person name="Nakamichi Y."/>
            <person name="Nakamura M."/>
            <person name="Meguro A."/>
            <person name="Negishi M."/>
            <person name="Ohta I."/>
            <person name="Ohta T."/>
            <person name="Okamoto M."/>
            <person name="Ono N."/>
            <person name="Saji S."/>
            <person name="Sakaguchi M."/>
            <person name="Sakai K."/>
            <person name="Shibata M."/>
            <person name="Shimokawa T."/>
            <person name="Song J."/>
            <person name="Takazaki Y."/>
            <person name="Terasawa K."/>
            <person name="Tsugane M."/>
            <person name="Tsuji K."/>
            <person name="Ueda S."/>
            <person name="Waki K."/>
            <person name="Yamagata H."/>
            <person name="Yamamoto M."/>
            <person name="Yamamoto S."/>
            <person name="Yamane H."/>
            <person name="Yoshiki S."/>
            <person name="Yoshihara R."/>
            <person name="Yukawa K."/>
            <person name="Zhong H."/>
            <person name="Yano M."/>
            <person name="Yuan Q."/>
            <person name="Ouyang S."/>
            <person name="Liu J."/>
            <person name="Jones K.M."/>
            <person name="Gansberger K."/>
            <person name="Moffat K."/>
            <person name="Hill J."/>
            <person name="Bera J."/>
            <person name="Fadrosh D."/>
            <person name="Jin S."/>
            <person name="Johri S."/>
            <person name="Kim M."/>
            <person name="Overton L."/>
            <person name="Reardon M."/>
            <person name="Tsitrin T."/>
            <person name="Vuong H."/>
            <person name="Weaver B."/>
            <person name="Ciecko A."/>
            <person name="Tallon L."/>
            <person name="Jackson J."/>
            <person name="Pai G."/>
            <person name="Aken S.V."/>
            <person name="Utterback T."/>
            <person name="Reidmuller S."/>
            <person name="Feldblyum T."/>
            <person name="Hsiao J."/>
            <person name="Zismann V."/>
            <person name="Iobst S."/>
            <person name="de Vazeille A.R."/>
            <person name="Buell C.R."/>
            <person name="Ying K."/>
            <person name="Li Y."/>
            <person name="Lu T."/>
            <person name="Huang Y."/>
            <person name="Zhao Q."/>
            <person name="Feng Q."/>
            <person name="Zhang L."/>
            <person name="Zhu J."/>
            <person name="Weng Q."/>
            <person name="Mu J."/>
            <person name="Lu Y."/>
            <person name="Fan D."/>
            <person name="Liu Y."/>
            <person name="Guan J."/>
            <person name="Zhang Y."/>
            <person name="Yu S."/>
            <person name="Liu X."/>
            <person name="Zhang Y."/>
            <person name="Hong G."/>
            <person name="Han B."/>
            <person name="Choisne N."/>
            <person name="Demange N."/>
            <person name="Orjeda G."/>
            <person name="Samain S."/>
            <person name="Cattolico L."/>
            <person name="Pelletier E."/>
            <person name="Couloux A."/>
            <person name="Segurens B."/>
            <person name="Wincker P."/>
            <person name="D'Hont A."/>
            <person name="Scarpelli C."/>
            <person name="Weissenbach J."/>
            <person name="Salanoubat M."/>
            <person name="Quetier F."/>
            <person name="Yu Y."/>
            <person name="Kim H.R."/>
            <person name="Rambo T."/>
            <person name="Currie J."/>
            <person name="Collura K."/>
            <person name="Luo M."/>
            <person name="Yang T."/>
            <person name="Ammiraju J.S.S."/>
            <person name="Engler F."/>
            <person name="Soderlund C."/>
            <person name="Wing R.A."/>
            <person name="Palmer L.E."/>
            <person name="de la Bastide M."/>
            <person name="Spiegel L."/>
            <person name="Nascimento L."/>
            <person name="Zutavern T."/>
            <person name="O'Shaughnessy A."/>
            <person name="Dike S."/>
            <person name="Dedhia N."/>
            <person name="Preston R."/>
            <person name="Balija V."/>
            <person name="McCombie W.R."/>
            <person name="Chow T."/>
            <person name="Chen H."/>
            <person name="Chung M."/>
            <person name="Chen C."/>
            <person name="Shaw J."/>
            <person name="Wu H."/>
            <person name="Hsiao K."/>
            <person name="Chao Y."/>
            <person name="Chu M."/>
            <person name="Cheng C."/>
            <person name="Hour A."/>
            <person name="Lee P."/>
            <person name="Lin S."/>
            <person name="Lin Y."/>
            <person name="Liou J."/>
            <person name="Liu S."/>
            <person name="Hsing Y."/>
            <person name="Raghuvanshi S."/>
            <person name="Mohanty A."/>
            <person name="Bharti A.K."/>
            <person name="Gaur A."/>
            <person name="Gupta V."/>
            <person name="Kumar D."/>
            <person name="Ravi V."/>
            <person name="Vij S."/>
            <person name="Kapur A."/>
            <person name="Khurana P."/>
            <person name="Khurana P."/>
            <person name="Khurana J.P."/>
            <person name="Tyagi A.K."/>
            <person name="Gaikwad K."/>
            <person name="Singh A."/>
            <person name="Dalal V."/>
            <person name="Srivastava S."/>
            <person name="Dixit A."/>
            <person name="Pal A.K."/>
            <person name="Ghazi I.A."/>
            <person name="Yadav M."/>
            <person name="Pandit A."/>
            <person name="Bhargava A."/>
            <person name="Sureshbabu K."/>
            <person name="Batra K."/>
            <person name="Sharma T.R."/>
            <person name="Mohapatra T."/>
            <person name="Singh N.K."/>
            <person name="Messing J."/>
            <person name="Nelson A.B."/>
            <person name="Fuks G."/>
            <person name="Kavchok S."/>
            <person name="Keizer G."/>
            <person name="Linton E."/>
            <person name="Llaca V."/>
            <person name="Song R."/>
            <person name="Tanyolac B."/>
            <person name="Young S."/>
            <person name="Ho-Il K."/>
            <person name="Hahn J.H."/>
            <person name="Sangsakoo G."/>
            <person name="Vanavichit A."/>
            <person name="de Mattos Luiz.A.T."/>
            <person name="Zimmer P.D."/>
            <person name="Malone G."/>
            <person name="Dellagostin O."/>
            <person name="de Oliveira A.C."/>
            <person name="Bevan M."/>
            <person name="Bancroft I."/>
            <person name="Minx P."/>
            <person name="Cordum H."/>
            <person name="Wilson R."/>
            <person name="Cheng Z."/>
            <person name="Jin W."/>
            <person name="Jiang J."/>
            <person name="Leong S.A."/>
            <person name="Iwama H."/>
            <person name="Gojobori T."/>
            <person name="Itoh T."/>
            <person name="Niimura Y."/>
            <person name="Fujii Y."/>
            <person name="Habara T."/>
            <person name="Sakai H."/>
            <person name="Sato Y."/>
            <person name="Wilson G."/>
            <person name="Kumar K."/>
            <person name="McCouch S."/>
            <person name="Juretic N."/>
            <person name="Hoen D."/>
            <person name="Wright S."/>
            <person name="Bruskiewich R."/>
            <person name="Bureau T."/>
            <person name="Miyao A."/>
            <person name="Hirochika H."/>
            <person name="Nishikawa T."/>
            <person name="Kadowaki K."/>
            <person name="Sugiura M."/>
            <person name="Burr B."/>
            <person name="Sasaki T."/>
        </authorList>
    </citation>
    <scope>NUCLEOTIDE SEQUENCE [LARGE SCALE GENOMIC DNA]</scope>
    <source>
        <strain evidence="4">cv. Nipponbare</strain>
    </source>
</reference>
<feature type="compositionally biased region" description="Basic and acidic residues" evidence="1">
    <location>
        <begin position="55"/>
        <end position="64"/>
    </location>
</feature>
<feature type="domain" description="DUF834" evidence="2">
    <location>
        <begin position="181"/>
        <end position="222"/>
    </location>
</feature>
<proteinExistence type="predicted"/>
<evidence type="ECO:0000256" key="1">
    <source>
        <dbReference type="SAM" id="MobiDB-lite"/>
    </source>
</evidence>
<protein>
    <submittedName>
        <fullName evidence="3">Thaumatin-like protein</fullName>
    </submittedName>
</protein>
<evidence type="ECO:0000313" key="4">
    <source>
        <dbReference type="Proteomes" id="UP000000763"/>
    </source>
</evidence>
<dbReference type="Proteomes" id="UP000000763">
    <property type="component" value="Chromosome 7"/>
</dbReference>
<feature type="compositionally biased region" description="Polar residues" evidence="1">
    <location>
        <begin position="108"/>
        <end position="117"/>
    </location>
</feature>
<feature type="region of interest" description="Disordered" evidence="1">
    <location>
        <begin position="1"/>
        <end position="129"/>
    </location>
</feature>
<dbReference type="AlphaFoldDB" id="Q69RG3"/>
<gene>
    <name evidence="3" type="primary">P0493C06.3</name>
</gene>
<organism evidence="3 4">
    <name type="scientific">Oryza sativa subsp. japonica</name>
    <name type="common">Rice</name>
    <dbReference type="NCBI Taxonomy" id="39947"/>
    <lineage>
        <taxon>Eukaryota</taxon>
        <taxon>Viridiplantae</taxon>
        <taxon>Streptophyta</taxon>
        <taxon>Embryophyta</taxon>
        <taxon>Tracheophyta</taxon>
        <taxon>Spermatophyta</taxon>
        <taxon>Magnoliopsida</taxon>
        <taxon>Liliopsida</taxon>
        <taxon>Poales</taxon>
        <taxon>Poaceae</taxon>
        <taxon>BOP clade</taxon>
        <taxon>Oryzoideae</taxon>
        <taxon>Oryzeae</taxon>
        <taxon>Oryzinae</taxon>
        <taxon>Oryza</taxon>
        <taxon>Oryza sativa</taxon>
    </lineage>
</organism>
<evidence type="ECO:0000259" key="2">
    <source>
        <dbReference type="Pfam" id="PF05754"/>
    </source>
</evidence>
<dbReference type="EMBL" id="AP005193">
    <property type="protein sequence ID" value="BAD31132.1"/>
    <property type="molecule type" value="Genomic_DNA"/>
</dbReference>
<sequence>MDGPDRAKPIGQLRGVVAGHGHSQGWPDRPQRAAARRRPDNRRRRRRNAALAREAAGKEEKEEGGGSPRGAATEGAAAEGGGGAPWVDDAEGRTAVDGEGEEADEVQHTTTKPTKVTASGDRGYGGDDCRPETVVSVVARERKTVAELGLVATKPAVATEQCCGGSSDGRRQPALTKAMAARVGSGGGSPVVDWGSVAVDDVRRGVVMPTAWVARRGGGASSDEVRLEATNGSAASGAR</sequence>